<dbReference type="EMBL" id="UGQL01000001">
    <property type="protein sequence ID" value="STZ27951.1"/>
    <property type="molecule type" value="Genomic_DNA"/>
</dbReference>
<dbReference type="AlphaFoldDB" id="A0A378RNT9"/>
<sequence>MEKLVREMLHQIIENKVYDEQLITTYFSPQYVQVVNDTVLDFEGFKQHIKKLKEVVHTIRLEILQTGVGKDCVFTKHKVEVLLNDQSAHTYKVMAEFLFQEGKIIRCEELTYLVEGEASYNLGAVV</sequence>
<proteinExistence type="predicted"/>
<accession>A0A378RNT9</accession>
<dbReference type="SUPFAM" id="SSF54427">
    <property type="entry name" value="NTF2-like"/>
    <property type="match status" value="1"/>
</dbReference>
<dbReference type="Gene3D" id="3.10.450.50">
    <property type="match status" value="1"/>
</dbReference>
<name>A0A378RNT9_MYROD</name>
<gene>
    <name evidence="1" type="ORF">NCTC11179_01489</name>
</gene>
<evidence type="ECO:0000313" key="1">
    <source>
        <dbReference type="EMBL" id="STZ27951.1"/>
    </source>
</evidence>
<protein>
    <recommendedName>
        <fullName evidence="3">Nuclear transport factor 2 family protein</fullName>
    </recommendedName>
</protein>
<dbReference type="Proteomes" id="UP000255024">
    <property type="component" value="Unassembled WGS sequence"/>
</dbReference>
<evidence type="ECO:0008006" key="3">
    <source>
        <dbReference type="Google" id="ProtNLM"/>
    </source>
</evidence>
<keyword evidence="2" id="KW-1185">Reference proteome</keyword>
<dbReference type="InterPro" id="IPR032710">
    <property type="entry name" value="NTF2-like_dom_sf"/>
</dbReference>
<evidence type="ECO:0000313" key="2">
    <source>
        <dbReference type="Proteomes" id="UP000255024"/>
    </source>
</evidence>
<organism evidence="1 2">
    <name type="scientific">Myroides odoratus</name>
    <name type="common">Flavobacterium odoratum</name>
    <dbReference type="NCBI Taxonomy" id="256"/>
    <lineage>
        <taxon>Bacteria</taxon>
        <taxon>Pseudomonadati</taxon>
        <taxon>Bacteroidota</taxon>
        <taxon>Flavobacteriia</taxon>
        <taxon>Flavobacteriales</taxon>
        <taxon>Flavobacteriaceae</taxon>
        <taxon>Myroides</taxon>
    </lineage>
</organism>
<dbReference type="RefSeq" id="WP_115090788.1">
    <property type="nucleotide sequence ID" value="NZ_CP068107.1"/>
</dbReference>
<reference evidence="1 2" key="1">
    <citation type="submission" date="2018-06" db="EMBL/GenBank/DDBJ databases">
        <authorList>
            <consortium name="Pathogen Informatics"/>
            <person name="Doyle S."/>
        </authorList>
    </citation>
    <scope>NUCLEOTIDE SEQUENCE [LARGE SCALE GENOMIC DNA]</scope>
    <source>
        <strain evidence="1 2">NCTC11179</strain>
    </source>
</reference>